<proteinExistence type="predicted"/>
<gene>
    <name evidence="1" type="ORF">L0P92_02485</name>
</gene>
<evidence type="ECO:0000313" key="2">
    <source>
        <dbReference type="Proteomes" id="UP001139384"/>
    </source>
</evidence>
<comment type="caution">
    <text evidence="1">The sequence shown here is derived from an EMBL/GenBank/DDBJ whole genome shotgun (WGS) entry which is preliminary data.</text>
</comment>
<dbReference type="EMBL" id="JAKEIP010000005">
    <property type="protein sequence ID" value="MCF1592438.1"/>
    <property type="molecule type" value="Genomic_DNA"/>
</dbReference>
<name>A0A9X1TQC2_STRM4</name>
<dbReference type="AlphaFoldDB" id="A0A9X1TQC2"/>
<protein>
    <submittedName>
        <fullName evidence="1">Uncharacterized protein</fullName>
    </submittedName>
</protein>
<organism evidence="1 2">
    <name type="scientific">Streptomyces muensis</name>
    <dbReference type="NCBI Taxonomy" id="1077944"/>
    <lineage>
        <taxon>Bacteria</taxon>
        <taxon>Bacillati</taxon>
        <taxon>Actinomycetota</taxon>
        <taxon>Actinomycetes</taxon>
        <taxon>Kitasatosporales</taxon>
        <taxon>Streptomycetaceae</taxon>
        <taxon>Streptomyces</taxon>
    </lineage>
</organism>
<sequence>MTAATVAVTLPCTDRLDVWDALFEDEGSEAQAAARRTAVTLCAGCPQPCPEQVTEASAPRKVTELAEDWLPPSREGRSLYTGKEKWHGTAAGVPTHGCYCHRCVTAYEAHRDRHAQRAKGQALSVGRSYVPVADRVRVWATEAVALAHLGLTPAQIGTRLYVTEDTAEQLLAYAAREFTHA</sequence>
<keyword evidence="2" id="KW-1185">Reference proteome</keyword>
<dbReference type="Proteomes" id="UP001139384">
    <property type="component" value="Unassembled WGS sequence"/>
</dbReference>
<dbReference type="RefSeq" id="WP_234760744.1">
    <property type="nucleotide sequence ID" value="NZ_JAKEIP010000005.1"/>
</dbReference>
<reference evidence="1" key="1">
    <citation type="submission" date="2022-01" db="EMBL/GenBank/DDBJ databases">
        <title>Draft Genome Sequences of Seven Type Strains of the Genus Streptomyces.</title>
        <authorList>
            <person name="Aziz S."/>
            <person name="Coretto E."/>
            <person name="Chronakova A."/>
            <person name="Sproer C."/>
            <person name="Huber K."/>
            <person name="Nouioui I."/>
            <person name="Gross H."/>
        </authorList>
    </citation>
    <scope>NUCLEOTIDE SEQUENCE</scope>
    <source>
        <strain evidence="1">DSM 103493</strain>
    </source>
</reference>
<accession>A0A9X1TQC2</accession>
<evidence type="ECO:0000313" key="1">
    <source>
        <dbReference type="EMBL" id="MCF1592438.1"/>
    </source>
</evidence>